<sequence length="194" mass="21446">MKEKPKGMRMEMELGIWIKDQKVLMFIVINSGEGKSLFGVLPCILRFILSGVAGMLVICFLAVLSSVDQADTNESFTKSGGFICPFVPFLPVATALINTYLLVNIGAETWVRVLIWLAVGVIIYIFYGRTHSLLLDDVRRPIKCTDDGHPGLAEEKNWGEVHRQPISGSLFNHGLSSLILASLAPSEIIFDIHD</sequence>
<evidence type="ECO:0000313" key="5">
    <source>
        <dbReference type="RefSeq" id="XP_009794639.1"/>
    </source>
</evidence>
<dbReference type="RefSeq" id="XP_009794639.1">
    <property type="nucleotide sequence ID" value="XM_009796337.1"/>
</dbReference>
<dbReference type="GO" id="GO:0015171">
    <property type="term" value="F:amino acid transmembrane transporter activity"/>
    <property type="evidence" value="ECO:0007669"/>
    <property type="project" value="TreeGrafter"/>
</dbReference>
<dbReference type="InterPro" id="IPR029485">
    <property type="entry name" value="CAT_C"/>
</dbReference>
<dbReference type="PANTHER" id="PTHR43243:SF15">
    <property type="entry name" value="CATIONIC AMINO ACID TRANSPORTER 4, VACUOLAR"/>
    <property type="match status" value="1"/>
</dbReference>
<reference evidence="5" key="2">
    <citation type="submission" date="2025-08" db="UniProtKB">
        <authorList>
            <consortium name="RefSeq"/>
        </authorList>
    </citation>
    <scope>IDENTIFICATION</scope>
    <source>
        <tissue evidence="5">Leaf</tissue>
    </source>
</reference>
<keyword evidence="2" id="KW-0472">Membrane</keyword>
<keyword evidence="4" id="KW-1185">Reference proteome</keyword>
<organism evidence="4 5">
    <name type="scientific">Nicotiana sylvestris</name>
    <name type="common">Wood tobacco</name>
    <name type="synonym">South American tobacco</name>
    <dbReference type="NCBI Taxonomy" id="4096"/>
    <lineage>
        <taxon>Eukaryota</taxon>
        <taxon>Viridiplantae</taxon>
        <taxon>Streptophyta</taxon>
        <taxon>Embryophyta</taxon>
        <taxon>Tracheophyta</taxon>
        <taxon>Spermatophyta</taxon>
        <taxon>Magnoliopsida</taxon>
        <taxon>eudicotyledons</taxon>
        <taxon>Gunneridae</taxon>
        <taxon>Pentapetalae</taxon>
        <taxon>asterids</taxon>
        <taxon>lamiids</taxon>
        <taxon>Solanales</taxon>
        <taxon>Solanaceae</taxon>
        <taxon>Nicotianoideae</taxon>
        <taxon>Nicotianeae</taxon>
        <taxon>Nicotiana</taxon>
    </lineage>
</organism>
<accession>A0A1U7Y5X1</accession>
<evidence type="ECO:0000259" key="3">
    <source>
        <dbReference type="Pfam" id="PF13906"/>
    </source>
</evidence>
<keyword evidence="2" id="KW-0812">Transmembrane</keyword>
<feature type="transmembrane region" description="Helical" evidence="2">
    <location>
        <begin position="79"/>
        <end position="103"/>
    </location>
</feature>
<dbReference type="eggNOG" id="KOG1286">
    <property type="taxonomic scope" value="Eukaryota"/>
</dbReference>
<keyword evidence="2" id="KW-1133">Transmembrane helix</keyword>
<evidence type="ECO:0000256" key="1">
    <source>
        <dbReference type="ARBA" id="ARBA00008572"/>
    </source>
</evidence>
<dbReference type="Proteomes" id="UP000189701">
    <property type="component" value="Unplaced"/>
</dbReference>
<proteinExistence type="inferred from homology"/>
<dbReference type="Pfam" id="PF13906">
    <property type="entry name" value="AA_permease_C"/>
    <property type="match status" value="1"/>
</dbReference>
<feature type="transmembrane region" description="Helical" evidence="2">
    <location>
        <begin position="44"/>
        <end position="67"/>
    </location>
</feature>
<protein>
    <submittedName>
        <fullName evidence="5">Cationic amino acid transporter 3, mitochondrial-like</fullName>
    </submittedName>
</protein>
<feature type="transmembrane region" description="Helical" evidence="2">
    <location>
        <begin position="109"/>
        <end position="127"/>
    </location>
</feature>
<gene>
    <name evidence="5" type="primary">LOC104241401</name>
</gene>
<evidence type="ECO:0000256" key="2">
    <source>
        <dbReference type="SAM" id="Phobius"/>
    </source>
</evidence>
<reference evidence="4" key="1">
    <citation type="journal article" date="2013" name="Genome Biol.">
        <title>Reference genomes and transcriptomes of Nicotiana sylvestris and Nicotiana tomentosiformis.</title>
        <authorList>
            <person name="Sierro N."/>
            <person name="Battey J.N."/>
            <person name="Ouadi S."/>
            <person name="Bovet L."/>
            <person name="Goepfert S."/>
            <person name="Bakaher N."/>
            <person name="Peitsch M.C."/>
            <person name="Ivanov N.V."/>
        </authorList>
    </citation>
    <scope>NUCLEOTIDE SEQUENCE [LARGE SCALE GENOMIC DNA]</scope>
</reference>
<comment type="similarity">
    <text evidence="1">Belongs to the amino acid-polyamine-organocation (APC) superfamily. Cationic amino acid transporter (CAT) (TC 2.A.3.3) family.</text>
</comment>
<dbReference type="STRING" id="4096.A0A1U7Y5X1"/>
<feature type="domain" description="Cationic amino acid transporter C-terminal" evidence="3">
    <location>
        <begin position="82"/>
        <end position="132"/>
    </location>
</feature>
<dbReference type="AlphaFoldDB" id="A0A1U7Y5X1"/>
<evidence type="ECO:0000313" key="4">
    <source>
        <dbReference type="Proteomes" id="UP000189701"/>
    </source>
</evidence>
<name>A0A1U7Y5X1_NICSY</name>
<dbReference type="PANTHER" id="PTHR43243">
    <property type="entry name" value="INNER MEMBRANE TRANSPORTER YGJI-RELATED"/>
    <property type="match status" value="1"/>
</dbReference>